<dbReference type="Gene3D" id="3.50.30.10">
    <property type="entry name" value="Phosphohistidine domain"/>
    <property type="match status" value="1"/>
</dbReference>
<dbReference type="PANTHER" id="PTHR43615:SF1">
    <property type="entry name" value="PPDK_N DOMAIN-CONTAINING PROTEIN"/>
    <property type="match status" value="1"/>
</dbReference>
<dbReference type="SUPFAM" id="SSF56059">
    <property type="entry name" value="Glutathione synthetase ATP-binding domain-like"/>
    <property type="match status" value="1"/>
</dbReference>
<name>A0AAW0XF97_CHEQU</name>
<accession>A0AAW0XF97</accession>
<dbReference type="Proteomes" id="UP001445076">
    <property type="component" value="Unassembled WGS sequence"/>
</dbReference>
<proteinExistence type="inferred from homology"/>
<dbReference type="AlphaFoldDB" id="A0AAW0XF97"/>
<protein>
    <recommendedName>
        <fullName evidence="7">Phosphoenolpyruvate synthase</fullName>
    </recommendedName>
</protein>
<comment type="caution">
    <text evidence="5">The sequence shown here is derived from an EMBL/GenBank/DDBJ whole genome shotgun (WGS) entry which is preliminary data.</text>
</comment>
<evidence type="ECO:0000256" key="1">
    <source>
        <dbReference type="ARBA" id="ARBA00007837"/>
    </source>
</evidence>
<evidence type="ECO:0008006" key="7">
    <source>
        <dbReference type="Google" id="ProtNLM"/>
    </source>
</evidence>
<dbReference type="InterPro" id="IPR036637">
    <property type="entry name" value="Phosphohistidine_dom_sf"/>
</dbReference>
<dbReference type="Gene3D" id="3.30.1490.20">
    <property type="entry name" value="ATP-grasp fold, A domain"/>
    <property type="match status" value="1"/>
</dbReference>
<dbReference type="Gene3D" id="3.30.470.20">
    <property type="entry name" value="ATP-grasp fold, B domain"/>
    <property type="match status" value="1"/>
</dbReference>
<dbReference type="SUPFAM" id="SSF52009">
    <property type="entry name" value="Phosphohistidine domain"/>
    <property type="match status" value="1"/>
</dbReference>
<reference evidence="5 6" key="1">
    <citation type="journal article" date="2024" name="BMC Genomics">
        <title>Genome assembly of redclaw crayfish (Cherax quadricarinatus) provides insights into its immune adaptation and hypoxia tolerance.</title>
        <authorList>
            <person name="Liu Z."/>
            <person name="Zheng J."/>
            <person name="Li H."/>
            <person name="Fang K."/>
            <person name="Wang S."/>
            <person name="He J."/>
            <person name="Zhou D."/>
            <person name="Weng S."/>
            <person name="Chi M."/>
            <person name="Gu Z."/>
            <person name="He J."/>
            <person name="Li F."/>
            <person name="Wang M."/>
        </authorList>
    </citation>
    <scope>NUCLEOTIDE SEQUENCE [LARGE SCALE GENOMIC DNA]</scope>
    <source>
        <strain evidence="5">ZL_2023a</strain>
    </source>
</reference>
<dbReference type="PANTHER" id="PTHR43615">
    <property type="entry name" value="PHOSPHOENOLPYRUVATE SYNTHASE-RELATED"/>
    <property type="match status" value="1"/>
</dbReference>
<evidence type="ECO:0000259" key="3">
    <source>
        <dbReference type="Pfam" id="PF00391"/>
    </source>
</evidence>
<dbReference type="GO" id="GO:0016301">
    <property type="term" value="F:kinase activity"/>
    <property type="evidence" value="ECO:0007669"/>
    <property type="project" value="InterPro"/>
</dbReference>
<feature type="region of interest" description="Disordered" evidence="2">
    <location>
        <begin position="749"/>
        <end position="782"/>
    </location>
</feature>
<dbReference type="InterPro" id="IPR051549">
    <property type="entry name" value="PEP_Utilizing_Enz"/>
</dbReference>
<dbReference type="Pfam" id="PF01326">
    <property type="entry name" value="PPDK_N"/>
    <property type="match status" value="1"/>
</dbReference>
<dbReference type="InterPro" id="IPR008279">
    <property type="entry name" value="PEP-util_enz_mobile_dom"/>
</dbReference>
<sequence length="782" mass="87188">AALAQCWASSFTFHSVEYRRQHGQGVEAGMGVVVQQMVEAEVAGVMFTIDPVTVNPAYIVITANYGLGESVVSAVVDSDTIVVRRSWRDQLSLVHTKLGAKKIKYTIKEEGGPVKEEVSEEERRKVCLSETTALRLAGLAVYLHQAFATHRDIEFALVQERVYLLQARPVTGLQVWTDYEVTHEHDTAIITDHELLTKANTGEVFPGSASPLTLSLIPQCIDLTFQKELSRIKWPFYTPEPQHVRLSPSYYSHVFLNMLEMQFRDNEEKMTAANRAMDLAIYGHIVSTDEYLAWGKERFGLASIFNRWIYLIFLVYVSMSNTRRVRRSQQMFGDYDLGCAWMDSAATLYQEITRNLPDLLQVSKTHIITSKVSSSTQCIALLLLAEGKEFSEENIADMALLLSTCAQVESADVPTARQELARVIGENEEAEEFLSITSEEGQVWLESHPGIVGDTYRSFLARHGHRCIKELDLSSLSWGLDPRPLVYTLQVMVSHPTSYKTTKTVVNVEDTLQRLQTHPSKNTRRALQWMLPLCREAVVHREATKSHVVKVLDGFRRAYRKLGDLLVGEGRLPSPDLVFFLSHYDLGHLVQQPAPALLAKAMRRRRLHCHLDNLKFPEISIGIPQPVSALTPNEIKMKGSGQVIVGTPVCHGVVTAPARVVTSLHEATEIQNGDILVTVSTDVGWTPYFPLLAGVITEIGGLISHGAVVAREYGLPCIVGVQHATQVLHSGENILMNATRGTITRLTPAHDAHNNMGSENNHTTEMGNKNSSEDSSRPTTHR</sequence>
<feature type="non-terminal residue" evidence="5">
    <location>
        <position position="1"/>
    </location>
</feature>
<dbReference type="InterPro" id="IPR002192">
    <property type="entry name" value="PPDK_AMP/ATP-bd"/>
</dbReference>
<feature type="domain" description="Pyruvate phosphate dikinase AMP/ATP-binding" evidence="4">
    <location>
        <begin position="2"/>
        <end position="174"/>
    </location>
</feature>
<gene>
    <name evidence="5" type="ORF">OTU49_003798</name>
</gene>
<dbReference type="EMBL" id="JARKIK010000038">
    <property type="protein sequence ID" value="KAK8739029.1"/>
    <property type="molecule type" value="Genomic_DNA"/>
</dbReference>
<comment type="similarity">
    <text evidence="1">Belongs to the PEP-utilizing enzyme family.</text>
</comment>
<evidence type="ECO:0000313" key="6">
    <source>
        <dbReference type="Proteomes" id="UP001445076"/>
    </source>
</evidence>
<evidence type="ECO:0000256" key="2">
    <source>
        <dbReference type="SAM" id="MobiDB-lite"/>
    </source>
</evidence>
<feature type="domain" description="PEP-utilising enzyme mobile" evidence="3">
    <location>
        <begin position="670"/>
        <end position="741"/>
    </location>
</feature>
<keyword evidence="6" id="KW-1185">Reference proteome</keyword>
<dbReference type="Pfam" id="PF00391">
    <property type="entry name" value="PEP-utilizers"/>
    <property type="match status" value="1"/>
</dbReference>
<feature type="compositionally biased region" description="Polar residues" evidence="2">
    <location>
        <begin position="755"/>
        <end position="770"/>
    </location>
</feature>
<dbReference type="InterPro" id="IPR013815">
    <property type="entry name" value="ATP_grasp_subdomain_1"/>
</dbReference>
<evidence type="ECO:0000259" key="4">
    <source>
        <dbReference type="Pfam" id="PF01326"/>
    </source>
</evidence>
<organism evidence="5 6">
    <name type="scientific">Cherax quadricarinatus</name>
    <name type="common">Australian red claw crayfish</name>
    <dbReference type="NCBI Taxonomy" id="27406"/>
    <lineage>
        <taxon>Eukaryota</taxon>
        <taxon>Metazoa</taxon>
        <taxon>Ecdysozoa</taxon>
        <taxon>Arthropoda</taxon>
        <taxon>Crustacea</taxon>
        <taxon>Multicrustacea</taxon>
        <taxon>Malacostraca</taxon>
        <taxon>Eumalacostraca</taxon>
        <taxon>Eucarida</taxon>
        <taxon>Decapoda</taxon>
        <taxon>Pleocyemata</taxon>
        <taxon>Astacidea</taxon>
        <taxon>Parastacoidea</taxon>
        <taxon>Parastacidae</taxon>
        <taxon>Cherax</taxon>
    </lineage>
</organism>
<evidence type="ECO:0000313" key="5">
    <source>
        <dbReference type="EMBL" id="KAK8739029.1"/>
    </source>
</evidence>
<dbReference type="GO" id="GO:0005524">
    <property type="term" value="F:ATP binding"/>
    <property type="evidence" value="ECO:0007669"/>
    <property type="project" value="InterPro"/>
</dbReference>